<organism evidence="2 3">
    <name type="scientific">Onchocerca volvulus</name>
    <dbReference type="NCBI Taxonomy" id="6282"/>
    <lineage>
        <taxon>Eukaryota</taxon>
        <taxon>Metazoa</taxon>
        <taxon>Ecdysozoa</taxon>
        <taxon>Nematoda</taxon>
        <taxon>Chromadorea</taxon>
        <taxon>Rhabditida</taxon>
        <taxon>Spirurina</taxon>
        <taxon>Spiruromorpha</taxon>
        <taxon>Filarioidea</taxon>
        <taxon>Onchocercidae</taxon>
        <taxon>Onchocerca</taxon>
    </lineage>
</organism>
<keyword evidence="3" id="KW-1185">Reference proteome</keyword>
<keyword evidence="1" id="KW-0732">Signal</keyword>
<evidence type="ECO:0000313" key="3">
    <source>
        <dbReference type="Proteomes" id="UP000024404"/>
    </source>
</evidence>
<dbReference type="AlphaFoldDB" id="A0A8R1XRQ7"/>
<proteinExistence type="predicted"/>
<reference evidence="3" key="1">
    <citation type="submission" date="2013-10" db="EMBL/GenBank/DDBJ databases">
        <title>Genome sequencing of Onchocerca volvulus.</title>
        <authorList>
            <person name="Cotton J."/>
            <person name="Tsai J."/>
            <person name="Stanley E."/>
            <person name="Tracey A."/>
            <person name="Holroyd N."/>
            <person name="Lustigman S."/>
            <person name="Berriman M."/>
        </authorList>
    </citation>
    <scope>NUCLEOTIDE SEQUENCE</scope>
</reference>
<accession>A0A8R1XRQ7</accession>
<feature type="chain" id="PRO_5035784142" evidence="1">
    <location>
        <begin position="22"/>
        <end position="59"/>
    </location>
</feature>
<dbReference type="EnsemblMetazoa" id="OVOC12303.1">
    <property type="protein sequence ID" value="OVOC12303.1"/>
    <property type="gene ID" value="WBGene00249112"/>
</dbReference>
<protein>
    <submittedName>
        <fullName evidence="2">Uncharacterized protein</fullName>
    </submittedName>
</protein>
<dbReference type="EMBL" id="CMVM020000427">
    <property type="status" value="NOT_ANNOTATED_CDS"/>
    <property type="molecule type" value="Genomic_DNA"/>
</dbReference>
<sequence>MAILVLVTAIILFACFKDAKAIDLVAHQDIPEFLGLINRGIETIPSPLSLGHKYMTENY</sequence>
<feature type="signal peptide" evidence="1">
    <location>
        <begin position="1"/>
        <end position="21"/>
    </location>
</feature>
<evidence type="ECO:0000313" key="2">
    <source>
        <dbReference type="EnsemblMetazoa" id="OVOC12303.1"/>
    </source>
</evidence>
<evidence type="ECO:0000256" key="1">
    <source>
        <dbReference type="SAM" id="SignalP"/>
    </source>
</evidence>
<dbReference type="Proteomes" id="UP000024404">
    <property type="component" value="Unassembled WGS sequence"/>
</dbReference>
<name>A0A8R1XRQ7_ONCVO</name>
<reference evidence="2" key="2">
    <citation type="submission" date="2022-06" db="UniProtKB">
        <authorList>
            <consortium name="EnsemblMetazoa"/>
        </authorList>
    </citation>
    <scope>IDENTIFICATION</scope>
</reference>